<evidence type="ECO:0000313" key="4">
    <source>
        <dbReference type="Proteomes" id="UP000440096"/>
    </source>
</evidence>
<dbReference type="InterPro" id="IPR014710">
    <property type="entry name" value="RmlC-like_jellyroll"/>
</dbReference>
<reference evidence="3 4" key="1">
    <citation type="submission" date="2019-11" db="EMBL/GenBank/DDBJ databases">
        <title>Draft genome of Amycolatopsis RM579.</title>
        <authorList>
            <person name="Duangmal K."/>
            <person name="Mingma R."/>
        </authorList>
    </citation>
    <scope>NUCLEOTIDE SEQUENCE [LARGE SCALE GENOMIC DNA]</scope>
    <source>
        <strain evidence="3 4">RM579</strain>
    </source>
</reference>
<organism evidence="3 4">
    <name type="scientific">Amycolatopsis pithecellobii</name>
    <dbReference type="NCBI Taxonomy" id="664692"/>
    <lineage>
        <taxon>Bacteria</taxon>
        <taxon>Bacillati</taxon>
        <taxon>Actinomycetota</taxon>
        <taxon>Actinomycetes</taxon>
        <taxon>Pseudonocardiales</taxon>
        <taxon>Pseudonocardiaceae</taxon>
        <taxon>Amycolatopsis</taxon>
    </lineage>
</organism>
<feature type="transmembrane region" description="Helical" evidence="1">
    <location>
        <begin position="31"/>
        <end position="53"/>
    </location>
</feature>
<keyword evidence="1" id="KW-0812">Transmembrane</keyword>
<keyword evidence="1" id="KW-0472">Membrane</keyword>
<dbReference type="InterPro" id="IPR013096">
    <property type="entry name" value="Cupin_2"/>
</dbReference>
<comment type="caution">
    <text evidence="3">The sequence shown here is derived from an EMBL/GenBank/DDBJ whole genome shotgun (WGS) entry which is preliminary data.</text>
</comment>
<accession>A0A6N7YZA2</accession>
<proteinExistence type="predicted"/>
<sequence>MALSVFAVAAAAVLVSGRRRAWPVSAVSAHLPLALFAGPAFVLPVALAAGFAVRPAFALERWATYSFAELAAERDRSRQRYLEFLRRHALSAGIYVLAAGTDDPQQPHREDELYFVIEGRARFGANGESRHVGPGCLIYVPAGLPHRFTDIEADLSVLVVFAPAETSL</sequence>
<gene>
    <name evidence="3" type="ORF">GKO32_00100</name>
</gene>
<evidence type="ECO:0000313" key="3">
    <source>
        <dbReference type="EMBL" id="MTD52394.1"/>
    </source>
</evidence>
<protein>
    <submittedName>
        <fullName evidence="3">Cupin domain-containing protein</fullName>
    </submittedName>
</protein>
<dbReference type="Proteomes" id="UP000440096">
    <property type="component" value="Unassembled WGS sequence"/>
</dbReference>
<dbReference type="SUPFAM" id="SSF51182">
    <property type="entry name" value="RmlC-like cupins"/>
    <property type="match status" value="1"/>
</dbReference>
<dbReference type="InterPro" id="IPR011051">
    <property type="entry name" value="RmlC_Cupin_sf"/>
</dbReference>
<dbReference type="AlphaFoldDB" id="A0A6N7YZA2"/>
<keyword evidence="1" id="KW-1133">Transmembrane helix</keyword>
<evidence type="ECO:0000256" key="1">
    <source>
        <dbReference type="SAM" id="Phobius"/>
    </source>
</evidence>
<dbReference type="EMBL" id="WMBA01000001">
    <property type="protein sequence ID" value="MTD52394.1"/>
    <property type="molecule type" value="Genomic_DNA"/>
</dbReference>
<dbReference type="Pfam" id="PF07883">
    <property type="entry name" value="Cupin_2"/>
    <property type="match status" value="1"/>
</dbReference>
<evidence type="ECO:0000259" key="2">
    <source>
        <dbReference type="Pfam" id="PF07883"/>
    </source>
</evidence>
<keyword evidence="4" id="KW-1185">Reference proteome</keyword>
<dbReference type="Gene3D" id="2.60.120.10">
    <property type="entry name" value="Jelly Rolls"/>
    <property type="match status" value="1"/>
</dbReference>
<name>A0A6N7YZA2_9PSEU</name>
<dbReference type="OrthoDB" id="5072724at2"/>
<feature type="domain" description="Cupin type-2" evidence="2">
    <location>
        <begin position="94"/>
        <end position="160"/>
    </location>
</feature>